<feature type="region of interest" description="Disordered" evidence="1">
    <location>
        <begin position="232"/>
        <end position="255"/>
    </location>
</feature>
<dbReference type="Proteomes" id="UP001583193">
    <property type="component" value="Unassembled WGS sequence"/>
</dbReference>
<feature type="compositionally biased region" description="Low complexity" evidence="1">
    <location>
        <begin position="90"/>
        <end position="99"/>
    </location>
</feature>
<evidence type="ECO:0000313" key="2">
    <source>
        <dbReference type="EMBL" id="KAL1881638.1"/>
    </source>
</evidence>
<feature type="region of interest" description="Disordered" evidence="1">
    <location>
        <begin position="82"/>
        <end position="112"/>
    </location>
</feature>
<evidence type="ECO:0000256" key="1">
    <source>
        <dbReference type="SAM" id="MobiDB-lite"/>
    </source>
</evidence>
<organism evidence="2 3">
    <name type="scientific">Paecilomyces lecythidis</name>
    <dbReference type="NCBI Taxonomy" id="3004212"/>
    <lineage>
        <taxon>Eukaryota</taxon>
        <taxon>Fungi</taxon>
        <taxon>Dikarya</taxon>
        <taxon>Ascomycota</taxon>
        <taxon>Pezizomycotina</taxon>
        <taxon>Eurotiomycetes</taxon>
        <taxon>Eurotiomycetidae</taxon>
        <taxon>Eurotiales</taxon>
        <taxon>Thermoascaceae</taxon>
        <taxon>Paecilomyces</taxon>
    </lineage>
</organism>
<protein>
    <submittedName>
        <fullName evidence="2">Uncharacterized protein</fullName>
    </submittedName>
</protein>
<evidence type="ECO:0000313" key="3">
    <source>
        <dbReference type="Proteomes" id="UP001583193"/>
    </source>
</evidence>
<name>A0ABR3Y189_9EURO</name>
<dbReference type="EMBL" id="JAVDPF010000007">
    <property type="protein sequence ID" value="KAL1881638.1"/>
    <property type="molecule type" value="Genomic_DNA"/>
</dbReference>
<accession>A0ABR3Y189</accession>
<gene>
    <name evidence="2" type="ORF">Plec18167_003236</name>
</gene>
<keyword evidence="3" id="KW-1185">Reference proteome</keyword>
<comment type="caution">
    <text evidence="2">The sequence shown here is derived from an EMBL/GenBank/DDBJ whole genome shotgun (WGS) entry which is preliminary data.</text>
</comment>
<proteinExistence type="predicted"/>
<sequence length="255" mass="28580">MSAIRSRVAFKQVHIQTTPAPRNLAESKLILAALQKFGEVVTFRNLKYDTTNTSVSLDRATLAIFDTQDAATRAIEASPLKIEIPPPPSTKWSSPPGKSAMDPWAEASQDSSNSVPRTITCKIDYSRHNHESAVLRNPYYGAYEVLTNSYWYHDLTKSTGIPQHELADGMMSRKEHIPFRIKRRYQDENIRMGATSLMGLYKDGLEKKGKSEDEVLGAEPELKEETLELGAPRLSPKEEMKAMRAKWKTAPSDGV</sequence>
<reference evidence="2 3" key="1">
    <citation type="journal article" date="2024" name="IMA Fungus">
        <title>IMA Genome - F19 : A genome assembly and annotation guide to empower mycologists, including annotated draft genome sequences of Ceratocystis pirilliformis, Diaporthe australafricana, Fusarium ophioides, Paecilomyces lecythidis, and Sporothrix stenoceras.</title>
        <authorList>
            <person name="Aylward J."/>
            <person name="Wilson A.M."/>
            <person name="Visagie C.M."/>
            <person name="Spraker J."/>
            <person name="Barnes I."/>
            <person name="Buitendag C."/>
            <person name="Ceriani C."/>
            <person name="Del Mar Angel L."/>
            <person name="du Plessis D."/>
            <person name="Fuchs T."/>
            <person name="Gasser K."/>
            <person name="Kramer D."/>
            <person name="Li W."/>
            <person name="Munsamy K."/>
            <person name="Piso A."/>
            <person name="Price J.L."/>
            <person name="Sonnekus B."/>
            <person name="Thomas C."/>
            <person name="van der Nest A."/>
            <person name="van Dijk A."/>
            <person name="van Heerden A."/>
            <person name="van Vuuren N."/>
            <person name="Yilmaz N."/>
            <person name="Duong T.A."/>
            <person name="van der Merwe N.A."/>
            <person name="Wingfield M.J."/>
            <person name="Wingfield B.D."/>
        </authorList>
    </citation>
    <scope>NUCLEOTIDE SEQUENCE [LARGE SCALE GENOMIC DNA]</scope>
    <source>
        <strain evidence="2 3">CMW 18167</strain>
    </source>
</reference>